<keyword evidence="1" id="KW-0805">Transcription regulation</keyword>
<dbReference type="PANTHER" id="PTHR43132:SF6">
    <property type="entry name" value="HTH-TYPE TRANSCRIPTIONAL REPRESSOR CZRA"/>
    <property type="match status" value="1"/>
</dbReference>
<dbReference type="InterPro" id="IPR036390">
    <property type="entry name" value="WH_DNA-bd_sf"/>
</dbReference>
<dbReference type="RefSeq" id="WP_010840064.1">
    <property type="nucleotide sequence ID" value="NZ_QRCM01000001.1"/>
</dbReference>
<protein>
    <submittedName>
        <fullName evidence="5">Transcriptional regulator</fullName>
    </submittedName>
</protein>
<dbReference type="SUPFAM" id="SSF46785">
    <property type="entry name" value="Winged helix' DNA-binding domain"/>
    <property type="match status" value="1"/>
</dbReference>
<evidence type="ECO:0000313" key="6">
    <source>
        <dbReference type="Proteomes" id="UP000471120"/>
    </source>
</evidence>
<dbReference type="Pfam" id="PF01022">
    <property type="entry name" value="HTH_5"/>
    <property type="match status" value="1"/>
</dbReference>
<dbReference type="Gene3D" id="1.10.10.10">
    <property type="entry name" value="Winged helix-like DNA-binding domain superfamily/Winged helix DNA-binding domain"/>
    <property type="match status" value="1"/>
</dbReference>
<name>A0A6P2CCK0_9NOCA</name>
<evidence type="ECO:0000259" key="4">
    <source>
        <dbReference type="PROSITE" id="PS50987"/>
    </source>
</evidence>
<dbReference type="PANTHER" id="PTHR43132">
    <property type="entry name" value="ARSENICAL RESISTANCE OPERON REPRESSOR ARSR-RELATED"/>
    <property type="match status" value="1"/>
</dbReference>
<evidence type="ECO:0000256" key="1">
    <source>
        <dbReference type="ARBA" id="ARBA00023015"/>
    </source>
</evidence>
<dbReference type="PROSITE" id="PS50987">
    <property type="entry name" value="HTH_ARSR_2"/>
    <property type="match status" value="1"/>
</dbReference>
<sequence length="328" mass="35284">MALTYRLSVDELARTRFAISPVNEAALSLWVLTDTGCGPLPHLAGWLRDTRARSSEYDVDTLFALTSTTAHRLPDFITPLPGRARPTLDDECETIAATPADVVVRDLLTLSDEEPGPTLRTLLDDPEKAATLIAEALHRYWHAAIAPIWPVLLRILEADVTHRGRELGLGGAGRALAGISPSLTWLDDGGVAFDSACHSTTTVAETGEGLVLTPSAFVLRPITWASPLASAPWVSYPVRGAGELGERQVQRPPAALERLIGAAKAHIVVALDESPSSTTQLAQHLGVTAGAVSQSLRVLADNGLVDRTRHGREVLYRLTDTGRRLRRS</sequence>
<dbReference type="GO" id="GO:0003677">
    <property type="term" value="F:DNA binding"/>
    <property type="evidence" value="ECO:0007669"/>
    <property type="project" value="UniProtKB-KW"/>
</dbReference>
<evidence type="ECO:0000256" key="3">
    <source>
        <dbReference type="ARBA" id="ARBA00023163"/>
    </source>
</evidence>
<dbReference type="Proteomes" id="UP000471120">
    <property type="component" value="Unassembled WGS sequence"/>
</dbReference>
<feature type="domain" description="HTH arsR-type" evidence="4">
    <location>
        <begin position="244"/>
        <end position="328"/>
    </location>
</feature>
<dbReference type="InterPro" id="IPR045981">
    <property type="entry name" value="DUF5937"/>
</dbReference>
<dbReference type="InterPro" id="IPR011991">
    <property type="entry name" value="ArsR-like_HTH"/>
</dbReference>
<reference evidence="5 6" key="1">
    <citation type="submission" date="2018-07" db="EMBL/GenBank/DDBJ databases">
        <title>Genome sequence of Rhodococcus rhodnii ATCC 35071 from Rhodnius prolixus.</title>
        <authorList>
            <person name="Patel V."/>
            <person name="Vogel K.J."/>
        </authorList>
    </citation>
    <scope>NUCLEOTIDE SEQUENCE [LARGE SCALE GENOMIC DNA]</scope>
    <source>
        <strain evidence="5 6">ATCC 35071</strain>
    </source>
</reference>
<dbReference type="InterPro" id="IPR001845">
    <property type="entry name" value="HTH_ArsR_DNA-bd_dom"/>
</dbReference>
<organism evidence="5 6">
    <name type="scientific">Rhodococcus rhodnii</name>
    <dbReference type="NCBI Taxonomy" id="38312"/>
    <lineage>
        <taxon>Bacteria</taxon>
        <taxon>Bacillati</taxon>
        <taxon>Actinomycetota</taxon>
        <taxon>Actinomycetes</taxon>
        <taxon>Mycobacteriales</taxon>
        <taxon>Nocardiaceae</taxon>
        <taxon>Rhodococcus</taxon>
    </lineage>
</organism>
<dbReference type="Pfam" id="PF19361">
    <property type="entry name" value="DUF5937"/>
    <property type="match status" value="1"/>
</dbReference>
<dbReference type="AlphaFoldDB" id="A0A6P2CCK0"/>
<proteinExistence type="predicted"/>
<comment type="caution">
    <text evidence="5">The sequence shown here is derived from an EMBL/GenBank/DDBJ whole genome shotgun (WGS) entry which is preliminary data.</text>
</comment>
<accession>A0A6P2CCK0</accession>
<keyword evidence="3" id="KW-0804">Transcription</keyword>
<gene>
    <name evidence="5" type="ORF">DW322_03185</name>
</gene>
<evidence type="ECO:0000256" key="2">
    <source>
        <dbReference type="ARBA" id="ARBA00023125"/>
    </source>
</evidence>
<evidence type="ECO:0000313" key="5">
    <source>
        <dbReference type="EMBL" id="TXG89421.1"/>
    </source>
</evidence>
<dbReference type="CDD" id="cd00090">
    <property type="entry name" value="HTH_ARSR"/>
    <property type="match status" value="1"/>
</dbReference>
<dbReference type="EMBL" id="QRCM01000001">
    <property type="protein sequence ID" value="TXG89421.1"/>
    <property type="molecule type" value="Genomic_DNA"/>
</dbReference>
<keyword evidence="2" id="KW-0238">DNA-binding</keyword>
<dbReference type="InterPro" id="IPR051011">
    <property type="entry name" value="Metal_resp_trans_reg"/>
</dbReference>
<dbReference type="SMART" id="SM00418">
    <property type="entry name" value="HTH_ARSR"/>
    <property type="match status" value="1"/>
</dbReference>
<dbReference type="InterPro" id="IPR036388">
    <property type="entry name" value="WH-like_DNA-bd_sf"/>
</dbReference>
<dbReference type="GO" id="GO:0003700">
    <property type="term" value="F:DNA-binding transcription factor activity"/>
    <property type="evidence" value="ECO:0007669"/>
    <property type="project" value="InterPro"/>
</dbReference>